<keyword evidence="9" id="KW-1185">Reference proteome</keyword>
<dbReference type="SUPFAM" id="SSF51735">
    <property type="entry name" value="NAD(P)-binding Rossmann-fold domains"/>
    <property type="match status" value="1"/>
</dbReference>
<dbReference type="CDD" id="cd08279">
    <property type="entry name" value="Zn_ADH_class_III"/>
    <property type="match status" value="1"/>
</dbReference>
<dbReference type="GO" id="GO:0008270">
    <property type="term" value="F:zinc ion binding"/>
    <property type="evidence" value="ECO:0007669"/>
    <property type="project" value="InterPro"/>
</dbReference>
<reference evidence="8 9" key="1">
    <citation type="submission" date="2016-08" db="EMBL/GenBank/DDBJ databases">
        <authorList>
            <person name="Seilhamer J.J."/>
        </authorList>
    </citation>
    <scope>NUCLEOTIDE SEQUENCE [LARGE SCALE GENOMIC DNA]</scope>
    <source>
        <strain evidence="8 9">A37T2</strain>
    </source>
</reference>
<dbReference type="InterPro" id="IPR020843">
    <property type="entry name" value="ER"/>
</dbReference>
<dbReference type="FunFam" id="3.40.50.720:FF:000003">
    <property type="entry name" value="S-(hydroxymethyl)glutathione dehydrogenase"/>
    <property type="match status" value="1"/>
</dbReference>
<dbReference type="PANTHER" id="PTHR43880">
    <property type="entry name" value="ALCOHOL DEHYDROGENASE"/>
    <property type="match status" value="1"/>
</dbReference>
<organism evidence="8 9">
    <name type="scientific">Chitinophaga costaii</name>
    <dbReference type="NCBI Taxonomy" id="1335309"/>
    <lineage>
        <taxon>Bacteria</taxon>
        <taxon>Pseudomonadati</taxon>
        <taxon>Bacteroidota</taxon>
        <taxon>Chitinophagia</taxon>
        <taxon>Chitinophagales</taxon>
        <taxon>Chitinophagaceae</taxon>
        <taxon>Chitinophaga</taxon>
    </lineage>
</organism>
<evidence type="ECO:0000256" key="1">
    <source>
        <dbReference type="ARBA" id="ARBA00001947"/>
    </source>
</evidence>
<evidence type="ECO:0000313" key="8">
    <source>
        <dbReference type="EMBL" id="SCC50044.1"/>
    </source>
</evidence>
<dbReference type="Proteomes" id="UP000242818">
    <property type="component" value="Unassembled WGS sequence"/>
</dbReference>
<feature type="domain" description="Enoyl reductase (ER)" evidence="7">
    <location>
        <begin position="10"/>
        <end position="362"/>
    </location>
</feature>
<keyword evidence="5" id="KW-0520">NAD</keyword>
<dbReference type="Gene3D" id="3.90.180.10">
    <property type="entry name" value="Medium-chain alcohol dehydrogenases, catalytic domain"/>
    <property type="match status" value="1"/>
</dbReference>
<evidence type="ECO:0000256" key="4">
    <source>
        <dbReference type="ARBA" id="ARBA00023002"/>
    </source>
</evidence>
<dbReference type="SMART" id="SM00829">
    <property type="entry name" value="PKS_ER"/>
    <property type="match status" value="1"/>
</dbReference>
<dbReference type="InterPro" id="IPR011032">
    <property type="entry name" value="GroES-like_sf"/>
</dbReference>
<comment type="cofactor">
    <cofactor evidence="1 6">
        <name>Zn(2+)</name>
        <dbReference type="ChEBI" id="CHEBI:29105"/>
    </cofactor>
</comment>
<dbReference type="InterPro" id="IPR002328">
    <property type="entry name" value="ADH_Zn_CS"/>
</dbReference>
<dbReference type="SUPFAM" id="SSF50129">
    <property type="entry name" value="GroES-like"/>
    <property type="match status" value="1"/>
</dbReference>
<dbReference type="GO" id="GO:0051903">
    <property type="term" value="F:S-(hydroxymethyl)glutathione dehydrogenase [NAD(P)+] activity"/>
    <property type="evidence" value="ECO:0007669"/>
    <property type="project" value="TreeGrafter"/>
</dbReference>
<dbReference type="GO" id="GO:0046294">
    <property type="term" value="P:formaldehyde catabolic process"/>
    <property type="evidence" value="ECO:0007669"/>
    <property type="project" value="TreeGrafter"/>
</dbReference>
<proteinExistence type="inferred from homology"/>
<dbReference type="InterPro" id="IPR013149">
    <property type="entry name" value="ADH-like_C"/>
</dbReference>
<evidence type="ECO:0000313" key="9">
    <source>
        <dbReference type="Proteomes" id="UP000242818"/>
    </source>
</evidence>
<keyword evidence="3 6" id="KW-0862">Zinc</keyword>
<dbReference type="Gene3D" id="3.40.50.720">
    <property type="entry name" value="NAD(P)-binding Rossmann-like Domain"/>
    <property type="match status" value="1"/>
</dbReference>
<keyword evidence="2 6" id="KW-0479">Metal-binding</keyword>
<dbReference type="GO" id="GO:0005829">
    <property type="term" value="C:cytosol"/>
    <property type="evidence" value="ECO:0007669"/>
    <property type="project" value="TreeGrafter"/>
</dbReference>
<comment type="similarity">
    <text evidence="6">Belongs to the zinc-containing alcohol dehydrogenase family.</text>
</comment>
<keyword evidence="4" id="KW-0560">Oxidoreductase</keyword>
<dbReference type="STRING" id="1335309.GA0116948_11157"/>
<protein>
    <submittedName>
        <fullName evidence="8">S-(Hydroxymethyl)glutathione dehydrogenase / alcohol dehydrogenase</fullName>
    </submittedName>
</protein>
<dbReference type="OrthoDB" id="9787435at2"/>
<dbReference type="EMBL" id="FMAR01000011">
    <property type="protein sequence ID" value="SCC50044.1"/>
    <property type="molecule type" value="Genomic_DNA"/>
</dbReference>
<name>A0A1C4F2G6_9BACT</name>
<sequence>MKASIVKEIGGKFQTADIEIDKPKGSEVLISVKASGLCHSDLHIRDHSYGYAFPAVLGHEPAGVVEAIGEDVTEFQVGDHVVGCLIQFCGKCEECLSGRTYLCQHPEYTLRKEGESPRLQGADKSVLNQGFGLGGFAEKILVHEHQLAKVPKEMPFDKACLLGCGTVTGAGAIINSAKIRPGDSVAVIGTGGVGLNAISGAKIAGATTIIAIDIDDEKLAFSKKFGATHTINSSKENPVAKVKEITEGGVTAAFEVIGLKATSEQALEMIKRGGSAYLIGMAKPGTVLSVKTFEEMLANAKNLVGVMMGSSNLKRDIPMYAKLYLEGRMNLDDLVYKQININQVEEAYQELASGKIIGRSVITSFN</sequence>
<dbReference type="PROSITE" id="PS00059">
    <property type="entry name" value="ADH_ZINC"/>
    <property type="match status" value="1"/>
</dbReference>
<evidence type="ECO:0000259" key="7">
    <source>
        <dbReference type="SMART" id="SM00829"/>
    </source>
</evidence>
<dbReference type="InterPro" id="IPR036291">
    <property type="entry name" value="NAD(P)-bd_dom_sf"/>
</dbReference>
<evidence type="ECO:0000256" key="2">
    <source>
        <dbReference type="ARBA" id="ARBA00022723"/>
    </source>
</evidence>
<dbReference type="InterPro" id="IPR013154">
    <property type="entry name" value="ADH-like_N"/>
</dbReference>
<gene>
    <name evidence="8" type="ORF">GA0116948_11157</name>
</gene>
<dbReference type="AlphaFoldDB" id="A0A1C4F2G6"/>
<evidence type="ECO:0000256" key="6">
    <source>
        <dbReference type="RuleBase" id="RU361277"/>
    </source>
</evidence>
<evidence type="ECO:0000256" key="3">
    <source>
        <dbReference type="ARBA" id="ARBA00022833"/>
    </source>
</evidence>
<dbReference type="Pfam" id="PF08240">
    <property type="entry name" value="ADH_N"/>
    <property type="match status" value="1"/>
</dbReference>
<evidence type="ECO:0000256" key="5">
    <source>
        <dbReference type="ARBA" id="ARBA00023027"/>
    </source>
</evidence>
<dbReference type="RefSeq" id="WP_089713660.1">
    <property type="nucleotide sequence ID" value="NZ_FMAR01000011.1"/>
</dbReference>
<accession>A0A1C4F2G6</accession>
<dbReference type="PANTHER" id="PTHR43880:SF12">
    <property type="entry name" value="ALCOHOL DEHYDROGENASE CLASS-3"/>
    <property type="match status" value="1"/>
</dbReference>
<dbReference type="Pfam" id="PF00107">
    <property type="entry name" value="ADH_zinc_N"/>
    <property type="match status" value="1"/>
</dbReference>